<dbReference type="SUPFAM" id="SSF50346">
    <property type="entry name" value="PRC-barrel domain"/>
    <property type="match status" value="1"/>
</dbReference>
<dbReference type="OrthoDB" id="7274881at2"/>
<protein>
    <submittedName>
        <fullName evidence="2">PRC-barrel domain protein</fullName>
    </submittedName>
</protein>
<sequence length="129" mass="14505">MQTDRTDAITPGRKLISSDDVEGAYVYGAGDERIGTIEEIMIDCVGGRVAYAVVDFGGFLGIGRSERPIPWSALRYDEDLDAFRTNITKEQLENSPPLDDEAFASTDWESRTHEHYTVQPYWSNPSINR</sequence>
<dbReference type="PANTHER" id="PTHR36505:SF1">
    <property type="entry name" value="BLR1072 PROTEIN"/>
    <property type="match status" value="1"/>
</dbReference>
<dbReference type="KEGG" id="rva:Rvan_3393"/>
<dbReference type="HOGENOM" id="CLU_108884_2_0_5"/>
<evidence type="ECO:0000259" key="1">
    <source>
        <dbReference type="Pfam" id="PF05239"/>
    </source>
</evidence>
<dbReference type="InterPro" id="IPR011033">
    <property type="entry name" value="PRC_barrel-like_sf"/>
</dbReference>
<accession>E3I3C8</accession>
<dbReference type="InterPro" id="IPR027275">
    <property type="entry name" value="PRC-brl_dom"/>
</dbReference>
<dbReference type="EMBL" id="CP002292">
    <property type="protein sequence ID" value="ADP72576.1"/>
    <property type="molecule type" value="Genomic_DNA"/>
</dbReference>
<dbReference type="PANTHER" id="PTHR36505">
    <property type="entry name" value="BLR1072 PROTEIN"/>
    <property type="match status" value="1"/>
</dbReference>
<name>E3I3C8_RHOVT</name>
<dbReference type="RefSeq" id="WP_013420934.1">
    <property type="nucleotide sequence ID" value="NC_014664.1"/>
</dbReference>
<dbReference type="Gene3D" id="2.30.30.240">
    <property type="entry name" value="PRC-barrel domain"/>
    <property type="match status" value="1"/>
</dbReference>
<dbReference type="STRING" id="648757.Rvan_3393"/>
<feature type="domain" description="PRC-barrel" evidence="1">
    <location>
        <begin position="16"/>
        <end position="92"/>
    </location>
</feature>
<proteinExistence type="predicted"/>
<evidence type="ECO:0000313" key="2">
    <source>
        <dbReference type="EMBL" id="ADP72576.1"/>
    </source>
</evidence>
<dbReference type="AlphaFoldDB" id="E3I3C8"/>
<keyword evidence="3" id="KW-1185">Reference proteome</keyword>
<evidence type="ECO:0000313" key="3">
    <source>
        <dbReference type="Proteomes" id="UP000001399"/>
    </source>
</evidence>
<dbReference type="eggNOG" id="COG3861">
    <property type="taxonomic scope" value="Bacteria"/>
</dbReference>
<dbReference type="Proteomes" id="UP000001399">
    <property type="component" value="Chromosome"/>
</dbReference>
<reference evidence="3" key="1">
    <citation type="journal article" date="2011" name="J. Bacteriol.">
        <title>Genome sequences of eight morphologically diverse alphaproteobacteria.</title>
        <authorList>
            <consortium name="US DOE Joint Genome Institute"/>
            <person name="Brown P.J."/>
            <person name="Kysela D.T."/>
            <person name="Buechlein A."/>
            <person name="Hemmerich C."/>
            <person name="Brun Y.V."/>
        </authorList>
    </citation>
    <scope>NUCLEOTIDE SEQUENCE [LARGE SCALE GENOMIC DNA]</scope>
    <source>
        <strain evidence="3">ATCC 17100 / ATH 3.1.1 / DSM 162 / LMG 4299</strain>
    </source>
</reference>
<dbReference type="Pfam" id="PF05239">
    <property type="entry name" value="PRC"/>
    <property type="match status" value="1"/>
</dbReference>
<gene>
    <name evidence="2" type="ordered locus">Rvan_3393</name>
</gene>
<organism evidence="2 3">
    <name type="scientific">Rhodomicrobium vannielii (strain ATCC 17100 / DSM 162 / LMG 4299 / NCIMB 10020 / ATH 3.1.1)</name>
    <dbReference type="NCBI Taxonomy" id="648757"/>
    <lineage>
        <taxon>Bacteria</taxon>
        <taxon>Pseudomonadati</taxon>
        <taxon>Pseudomonadota</taxon>
        <taxon>Alphaproteobacteria</taxon>
        <taxon>Hyphomicrobiales</taxon>
        <taxon>Hyphomicrobiaceae</taxon>
        <taxon>Rhodomicrobium</taxon>
    </lineage>
</organism>